<protein>
    <submittedName>
        <fullName evidence="1">Uncharacterized protein</fullName>
    </submittedName>
</protein>
<dbReference type="Proteomes" id="UP001472677">
    <property type="component" value="Unassembled WGS sequence"/>
</dbReference>
<sequence>MSSIFPSGCMNDQHVTFNVFQALKCADETEPLELVSRGIEVLKPSIEELPELELKSLPDHLNNHKQALGWTLADIRGINPTIYMHKIILEEHHGKTIVGQRRFNPSMKDVGKKEIIKWLDAEIIYPISDSSWVSPVQCVPKKCGMKVVRNANNELIPSRTITGWRV</sequence>
<dbReference type="Gene3D" id="3.10.10.10">
    <property type="entry name" value="HIV Type 1 Reverse Transcriptase, subunit A, domain 1"/>
    <property type="match status" value="1"/>
</dbReference>
<evidence type="ECO:0000313" key="1">
    <source>
        <dbReference type="EMBL" id="KAK8564708.1"/>
    </source>
</evidence>
<dbReference type="InterPro" id="IPR043502">
    <property type="entry name" value="DNA/RNA_pol_sf"/>
</dbReference>
<keyword evidence="2" id="KW-1185">Reference proteome</keyword>
<comment type="caution">
    <text evidence="1">The sequence shown here is derived from an EMBL/GenBank/DDBJ whole genome shotgun (WGS) entry which is preliminary data.</text>
</comment>
<dbReference type="EMBL" id="JBBPBM010000010">
    <property type="protein sequence ID" value="KAK8564708.1"/>
    <property type="molecule type" value="Genomic_DNA"/>
</dbReference>
<proteinExistence type="predicted"/>
<gene>
    <name evidence="1" type="ORF">V6N12_058291</name>
</gene>
<evidence type="ECO:0000313" key="2">
    <source>
        <dbReference type="Proteomes" id="UP001472677"/>
    </source>
</evidence>
<reference evidence="1 2" key="1">
    <citation type="journal article" date="2024" name="G3 (Bethesda)">
        <title>Genome assembly of Hibiscus sabdariffa L. provides insights into metabolisms of medicinal natural products.</title>
        <authorList>
            <person name="Kim T."/>
        </authorList>
    </citation>
    <scope>NUCLEOTIDE SEQUENCE [LARGE SCALE GENOMIC DNA]</scope>
    <source>
        <strain evidence="1">TK-2024</strain>
        <tissue evidence="1">Old leaves</tissue>
    </source>
</reference>
<organism evidence="1 2">
    <name type="scientific">Hibiscus sabdariffa</name>
    <name type="common">roselle</name>
    <dbReference type="NCBI Taxonomy" id="183260"/>
    <lineage>
        <taxon>Eukaryota</taxon>
        <taxon>Viridiplantae</taxon>
        <taxon>Streptophyta</taxon>
        <taxon>Embryophyta</taxon>
        <taxon>Tracheophyta</taxon>
        <taxon>Spermatophyta</taxon>
        <taxon>Magnoliopsida</taxon>
        <taxon>eudicotyledons</taxon>
        <taxon>Gunneridae</taxon>
        <taxon>Pentapetalae</taxon>
        <taxon>rosids</taxon>
        <taxon>malvids</taxon>
        <taxon>Malvales</taxon>
        <taxon>Malvaceae</taxon>
        <taxon>Malvoideae</taxon>
        <taxon>Hibiscus</taxon>
    </lineage>
</organism>
<accession>A0ABR2ETJ7</accession>
<name>A0ABR2ETJ7_9ROSI</name>
<dbReference type="SUPFAM" id="SSF56672">
    <property type="entry name" value="DNA/RNA polymerases"/>
    <property type="match status" value="1"/>
</dbReference>